<gene>
    <name evidence="1" type="ORF">L227DRAFT_109656</name>
</gene>
<name>A0A5C2S914_9APHY</name>
<keyword evidence="2" id="KW-1185">Reference proteome</keyword>
<proteinExistence type="predicted"/>
<evidence type="ECO:0000313" key="1">
    <source>
        <dbReference type="EMBL" id="RPD60200.1"/>
    </source>
</evidence>
<sequence length="154" mass="17259">MGTEILHRTPGVSIVRWYCSLSVLRPALTRRTGGGVCQCVEDKERDRGGEGPLAGVTEMQLWPVTIDTGRQCHCALARRSPIGTCGRPTSVQCTSMTPSFREHEDPASWILHIIGRWVVWSGQVIPSLSIFFCHMLRICRRWRVAGPISRTDRS</sequence>
<protein>
    <submittedName>
        <fullName evidence="1">Uncharacterized protein</fullName>
    </submittedName>
</protein>
<dbReference type="EMBL" id="ML122267">
    <property type="protein sequence ID" value="RPD60200.1"/>
    <property type="molecule type" value="Genomic_DNA"/>
</dbReference>
<reference evidence="1" key="1">
    <citation type="journal article" date="2018" name="Genome Biol. Evol.">
        <title>Genomics and development of Lentinus tigrinus, a white-rot wood-decaying mushroom with dimorphic fruiting bodies.</title>
        <authorList>
            <person name="Wu B."/>
            <person name="Xu Z."/>
            <person name="Knudson A."/>
            <person name="Carlson A."/>
            <person name="Chen N."/>
            <person name="Kovaka S."/>
            <person name="LaButti K."/>
            <person name="Lipzen A."/>
            <person name="Pennachio C."/>
            <person name="Riley R."/>
            <person name="Schakwitz W."/>
            <person name="Umezawa K."/>
            <person name="Ohm R.A."/>
            <person name="Grigoriev I.V."/>
            <person name="Nagy L.G."/>
            <person name="Gibbons J."/>
            <person name="Hibbett D."/>
        </authorList>
    </citation>
    <scope>NUCLEOTIDE SEQUENCE [LARGE SCALE GENOMIC DNA]</scope>
    <source>
        <strain evidence="1">ALCF2SS1-6</strain>
    </source>
</reference>
<dbReference type="AlphaFoldDB" id="A0A5C2S914"/>
<evidence type="ECO:0000313" key="2">
    <source>
        <dbReference type="Proteomes" id="UP000313359"/>
    </source>
</evidence>
<dbReference type="Proteomes" id="UP000313359">
    <property type="component" value="Unassembled WGS sequence"/>
</dbReference>
<organism evidence="1 2">
    <name type="scientific">Lentinus tigrinus ALCF2SS1-6</name>
    <dbReference type="NCBI Taxonomy" id="1328759"/>
    <lineage>
        <taxon>Eukaryota</taxon>
        <taxon>Fungi</taxon>
        <taxon>Dikarya</taxon>
        <taxon>Basidiomycota</taxon>
        <taxon>Agaricomycotina</taxon>
        <taxon>Agaricomycetes</taxon>
        <taxon>Polyporales</taxon>
        <taxon>Polyporaceae</taxon>
        <taxon>Lentinus</taxon>
    </lineage>
</organism>
<accession>A0A5C2S914</accession>